<feature type="transmembrane region" description="Helical" evidence="1">
    <location>
        <begin position="36"/>
        <end position="54"/>
    </location>
</feature>
<evidence type="ECO:0000313" key="2">
    <source>
        <dbReference type="EMBL" id="CAB4684566.1"/>
    </source>
</evidence>
<dbReference type="AlphaFoldDB" id="A0A6J6NEL4"/>
<evidence type="ECO:0000256" key="1">
    <source>
        <dbReference type="SAM" id="Phobius"/>
    </source>
</evidence>
<proteinExistence type="predicted"/>
<dbReference type="EMBL" id="CAFBQW010000225">
    <property type="protein sequence ID" value="CAB5068764.1"/>
    <property type="molecule type" value="Genomic_DNA"/>
</dbReference>
<keyword evidence="1" id="KW-1133">Transmembrane helix</keyword>
<dbReference type="EMBL" id="CAEZXS010000002">
    <property type="protein sequence ID" value="CAB4684566.1"/>
    <property type="molecule type" value="Genomic_DNA"/>
</dbReference>
<feature type="transmembrane region" description="Helical" evidence="1">
    <location>
        <begin position="107"/>
        <end position="127"/>
    </location>
</feature>
<reference evidence="2" key="1">
    <citation type="submission" date="2020-05" db="EMBL/GenBank/DDBJ databases">
        <authorList>
            <person name="Chiriac C."/>
            <person name="Salcher M."/>
            <person name="Ghai R."/>
            <person name="Kavagutti S V."/>
        </authorList>
    </citation>
    <scope>NUCLEOTIDE SEQUENCE</scope>
</reference>
<evidence type="ECO:0000313" key="3">
    <source>
        <dbReference type="EMBL" id="CAB4795293.1"/>
    </source>
</evidence>
<protein>
    <submittedName>
        <fullName evidence="2">Unannotated protein</fullName>
    </submittedName>
</protein>
<dbReference type="EMBL" id="CAFAAQ010000009">
    <property type="protein sequence ID" value="CAB4795293.1"/>
    <property type="molecule type" value="Genomic_DNA"/>
</dbReference>
<gene>
    <name evidence="2" type="ORF">UFOPK2582_00040</name>
    <name evidence="3" type="ORF">UFOPK3046_00201</name>
    <name evidence="4" type="ORF">UFOPK4354_01634</name>
</gene>
<keyword evidence="1" id="KW-0472">Membrane</keyword>
<keyword evidence="1" id="KW-0812">Transmembrane</keyword>
<accession>A0A6J6NEL4</accession>
<organism evidence="2">
    <name type="scientific">freshwater metagenome</name>
    <dbReference type="NCBI Taxonomy" id="449393"/>
    <lineage>
        <taxon>unclassified sequences</taxon>
        <taxon>metagenomes</taxon>
        <taxon>ecological metagenomes</taxon>
    </lineage>
</organism>
<sequence length="154" mass="17294">MVAFLMALLIAAAMIAPIFPYAKKRPVGTPLTWGEAMLAGTYIFFIIFWIYGVVPHQWLTLADAELGWRPDLIWLGPGGSATLPFVGWTIETPWFPIMINARAIRDIVAVLLYVGFLGGQMWIWAWWQNRGKRADATKAIEPTSTYGRPLVKQA</sequence>
<name>A0A6J6NEL4_9ZZZZ</name>
<evidence type="ECO:0000313" key="4">
    <source>
        <dbReference type="EMBL" id="CAB5068764.1"/>
    </source>
</evidence>